<name>A0A0C9U453_PAXIN</name>
<accession>A0A0C9U453</accession>
<protein>
    <submittedName>
        <fullName evidence="1">Uncharacterized protein</fullName>
    </submittedName>
</protein>
<dbReference type="OrthoDB" id="346907at2759"/>
<evidence type="ECO:0000313" key="2">
    <source>
        <dbReference type="Proteomes" id="UP000053647"/>
    </source>
</evidence>
<evidence type="ECO:0000313" key="1">
    <source>
        <dbReference type="EMBL" id="KIJ14036.1"/>
    </source>
</evidence>
<gene>
    <name evidence="1" type="ORF">PAXINDRAFT_169979</name>
</gene>
<dbReference type="HOGENOM" id="CLU_2413908_0_0_1"/>
<sequence>MFSTSFKAKGTLRWAAPELLPGHLNDHMAGDDVNIPRAPPTLQSDIYTALRHQKCAAYAAQLRPTSTYALHGTGADHQLRIAKTSTPARSMP</sequence>
<reference evidence="1 2" key="1">
    <citation type="submission" date="2014-06" db="EMBL/GenBank/DDBJ databases">
        <authorList>
            <consortium name="DOE Joint Genome Institute"/>
            <person name="Kuo A."/>
            <person name="Kohler A."/>
            <person name="Nagy L.G."/>
            <person name="Floudas D."/>
            <person name="Copeland A."/>
            <person name="Barry K.W."/>
            <person name="Cichocki N."/>
            <person name="Veneault-Fourrey C."/>
            <person name="LaButti K."/>
            <person name="Lindquist E.A."/>
            <person name="Lipzen A."/>
            <person name="Lundell T."/>
            <person name="Morin E."/>
            <person name="Murat C."/>
            <person name="Sun H."/>
            <person name="Tunlid A."/>
            <person name="Henrissat B."/>
            <person name="Grigoriev I.V."/>
            <person name="Hibbett D.S."/>
            <person name="Martin F."/>
            <person name="Nordberg H.P."/>
            <person name="Cantor M.N."/>
            <person name="Hua S.X."/>
        </authorList>
    </citation>
    <scope>NUCLEOTIDE SEQUENCE [LARGE SCALE GENOMIC DNA]</scope>
    <source>
        <strain evidence="1 2">ATCC 200175</strain>
    </source>
</reference>
<organism evidence="1 2">
    <name type="scientific">Paxillus involutus ATCC 200175</name>
    <dbReference type="NCBI Taxonomy" id="664439"/>
    <lineage>
        <taxon>Eukaryota</taxon>
        <taxon>Fungi</taxon>
        <taxon>Dikarya</taxon>
        <taxon>Basidiomycota</taxon>
        <taxon>Agaricomycotina</taxon>
        <taxon>Agaricomycetes</taxon>
        <taxon>Agaricomycetidae</taxon>
        <taxon>Boletales</taxon>
        <taxon>Paxilineae</taxon>
        <taxon>Paxillaceae</taxon>
        <taxon>Paxillus</taxon>
    </lineage>
</organism>
<proteinExistence type="predicted"/>
<dbReference type="EMBL" id="KN819346">
    <property type="protein sequence ID" value="KIJ14036.1"/>
    <property type="molecule type" value="Genomic_DNA"/>
</dbReference>
<dbReference type="AlphaFoldDB" id="A0A0C9U453"/>
<keyword evidence="2" id="KW-1185">Reference proteome</keyword>
<dbReference type="Proteomes" id="UP000053647">
    <property type="component" value="Unassembled WGS sequence"/>
</dbReference>
<reference evidence="2" key="2">
    <citation type="submission" date="2015-01" db="EMBL/GenBank/DDBJ databases">
        <title>Evolutionary Origins and Diversification of the Mycorrhizal Mutualists.</title>
        <authorList>
            <consortium name="DOE Joint Genome Institute"/>
            <consortium name="Mycorrhizal Genomics Consortium"/>
            <person name="Kohler A."/>
            <person name="Kuo A."/>
            <person name="Nagy L.G."/>
            <person name="Floudas D."/>
            <person name="Copeland A."/>
            <person name="Barry K.W."/>
            <person name="Cichocki N."/>
            <person name="Veneault-Fourrey C."/>
            <person name="LaButti K."/>
            <person name="Lindquist E.A."/>
            <person name="Lipzen A."/>
            <person name="Lundell T."/>
            <person name="Morin E."/>
            <person name="Murat C."/>
            <person name="Riley R."/>
            <person name="Ohm R."/>
            <person name="Sun H."/>
            <person name="Tunlid A."/>
            <person name="Henrissat B."/>
            <person name="Grigoriev I.V."/>
            <person name="Hibbett D.S."/>
            <person name="Martin F."/>
        </authorList>
    </citation>
    <scope>NUCLEOTIDE SEQUENCE [LARGE SCALE GENOMIC DNA]</scope>
    <source>
        <strain evidence="2">ATCC 200175</strain>
    </source>
</reference>